<comment type="caution">
    <text evidence="3">The sequence shown here is derived from an EMBL/GenBank/DDBJ whole genome shotgun (WGS) entry which is preliminary data.</text>
</comment>
<dbReference type="EMBL" id="MJBS01000096">
    <property type="protein sequence ID" value="OHE94675.1"/>
    <property type="molecule type" value="Genomic_DNA"/>
</dbReference>
<reference evidence="3 4" key="1">
    <citation type="submission" date="2016-09" db="EMBL/GenBank/DDBJ databases">
        <authorList>
            <person name="Capua I."/>
            <person name="De Benedictis P."/>
            <person name="Joannis T."/>
            <person name="Lombin L.H."/>
            <person name="Cattoli G."/>
        </authorList>
    </citation>
    <scope>NUCLEOTIDE SEQUENCE [LARGE SCALE GENOMIC DNA]</scope>
    <source>
        <strain evidence="3 4">IMI 309357</strain>
    </source>
</reference>
<proteinExistence type="predicted"/>
<dbReference type="AlphaFoldDB" id="A0A1G4B007"/>
<feature type="region of interest" description="Disordered" evidence="1">
    <location>
        <begin position="502"/>
        <end position="537"/>
    </location>
</feature>
<evidence type="ECO:0000313" key="3">
    <source>
        <dbReference type="EMBL" id="OHE94675.1"/>
    </source>
</evidence>
<feature type="compositionally biased region" description="Low complexity" evidence="1">
    <location>
        <begin position="523"/>
        <end position="534"/>
    </location>
</feature>
<feature type="transmembrane region" description="Helical" evidence="2">
    <location>
        <begin position="294"/>
        <end position="320"/>
    </location>
</feature>
<gene>
    <name evidence="3" type="ORF">CORC01_10076</name>
</gene>
<feature type="transmembrane region" description="Helical" evidence="2">
    <location>
        <begin position="360"/>
        <end position="380"/>
    </location>
</feature>
<evidence type="ECO:0000256" key="1">
    <source>
        <dbReference type="SAM" id="MobiDB-lite"/>
    </source>
</evidence>
<dbReference type="RefSeq" id="XP_022471837.1">
    <property type="nucleotide sequence ID" value="XM_022621705.1"/>
</dbReference>
<feature type="transmembrane region" description="Helical" evidence="2">
    <location>
        <begin position="439"/>
        <end position="461"/>
    </location>
</feature>
<organism evidence="3 4">
    <name type="scientific">Colletotrichum orchidophilum</name>
    <dbReference type="NCBI Taxonomy" id="1209926"/>
    <lineage>
        <taxon>Eukaryota</taxon>
        <taxon>Fungi</taxon>
        <taxon>Dikarya</taxon>
        <taxon>Ascomycota</taxon>
        <taxon>Pezizomycotina</taxon>
        <taxon>Sordariomycetes</taxon>
        <taxon>Hypocreomycetidae</taxon>
        <taxon>Glomerellales</taxon>
        <taxon>Glomerellaceae</taxon>
        <taxon>Colletotrichum</taxon>
    </lineage>
</organism>
<feature type="transmembrane region" description="Helical" evidence="2">
    <location>
        <begin position="326"/>
        <end position="348"/>
    </location>
</feature>
<keyword evidence="2" id="KW-0472">Membrane</keyword>
<keyword evidence="2" id="KW-1133">Transmembrane helix</keyword>
<name>A0A1G4B007_9PEZI</name>
<feature type="transmembrane region" description="Helical" evidence="2">
    <location>
        <begin position="248"/>
        <end position="273"/>
    </location>
</feature>
<keyword evidence="2" id="KW-0812">Transmembrane</keyword>
<keyword evidence="4" id="KW-1185">Reference proteome</keyword>
<dbReference type="Proteomes" id="UP000176998">
    <property type="component" value="Unassembled WGS sequence"/>
</dbReference>
<dbReference type="OrthoDB" id="4582561at2759"/>
<protein>
    <submittedName>
        <fullName evidence="3">Uncharacterized protein</fullName>
    </submittedName>
</protein>
<accession>A0A1G4B007</accession>
<dbReference type="GeneID" id="34563215"/>
<evidence type="ECO:0000256" key="2">
    <source>
        <dbReference type="SAM" id="Phobius"/>
    </source>
</evidence>
<sequence>MQQTINGNASYLYPYIPEEWIIEQQSNLNFTPFDFISPLDMTFDEALTVFLLAAGNITSNCTLTASWYHSHNLQSGGHGNLSSESPSDAQDMAFMHLAAPELVDAYSSWVDRILENPSGMTGSMVIYTALANTTASGGDAVLNVTRPAIELHCLSRQLADTYTWETQDNCTAELNRWLPPGFEEIDALFNIRAAFAALPEQYQDISIQTFWGWYNLQNVLTAGEIYTRKKQCYQTVCSDLQNSGNPDIAGVGMFVSYIIEAILATFIILQTCWHNWKHREIPLENTSDIKTQPNFVGVANAFLNTGIVLLLSLAVALLAVGSRETIFYNGIVTQMACFFAASAVIAVASVPRRGCSRSPIFWIILLFSTLMSTISMNLAGQLNTEFGDPLHALSDTSPDYLDIMLYPLLIPHLNYSIGASEFLSVQKAMGAYYTEAALGYGQVLSLFMWAPVFGMLLQLGAKRLPKTVKDRYSDLPKLPIWYHTEKAPPIYAAQSQNSIPLLEIPTPRTSPRPGSVAHSSEVPPLDQLPPLDSSDASRFKVYRGDGLRISTF</sequence>
<evidence type="ECO:0000313" key="4">
    <source>
        <dbReference type="Proteomes" id="UP000176998"/>
    </source>
</evidence>